<feature type="domain" description="YchJ-like middle NTF2-like" evidence="1">
    <location>
        <begin position="38"/>
        <end position="136"/>
    </location>
</feature>
<dbReference type="Gene3D" id="3.10.450.50">
    <property type="match status" value="1"/>
</dbReference>
<dbReference type="EMBL" id="CP031356">
    <property type="protein sequence ID" value="AXK45461.1"/>
    <property type="molecule type" value="Genomic_DNA"/>
</dbReference>
<dbReference type="SUPFAM" id="SSF54427">
    <property type="entry name" value="NTF2-like"/>
    <property type="match status" value="1"/>
</dbReference>
<dbReference type="AlphaFoldDB" id="A0A345YNF9"/>
<name>A0A345YNF9_9MICO</name>
<dbReference type="KEGG" id="bsau:DWV08_07425"/>
<reference evidence="2 4" key="1">
    <citation type="submission" date="2018-07" db="EMBL/GenBank/DDBJ databases">
        <title>Brachybacterium saurashtrense DSM 23186 genome sequence.</title>
        <authorList>
            <person name="Guo L."/>
        </authorList>
    </citation>
    <scope>NUCLEOTIDE SEQUENCE [LARGE SCALE GENOMIC DNA]</scope>
    <source>
        <strain evidence="2 4">DSM 23186</strain>
    </source>
</reference>
<gene>
    <name evidence="2" type="ORF">DWV08_07425</name>
    <name evidence="3" type="ORF">DXU92_15920</name>
</gene>
<dbReference type="RefSeq" id="WP_115413212.1">
    <property type="nucleotide sequence ID" value="NZ_CP031356.1"/>
</dbReference>
<dbReference type="InterPro" id="IPR032710">
    <property type="entry name" value="NTF2-like_dom_sf"/>
</dbReference>
<dbReference type="InterPro" id="IPR048469">
    <property type="entry name" value="YchJ-like_M"/>
</dbReference>
<dbReference type="EMBL" id="QSWH01000010">
    <property type="protein sequence ID" value="RRR21166.1"/>
    <property type="molecule type" value="Genomic_DNA"/>
</dbReference>
<reference evidence="3 5" key="2">
    <citation type="submission" date="2018-08" db="EMBL/GenBank/DDBJ databases">
        <title>Brachybacterium saurashtrense DSM 23186.</title>
        <authorList>
            <person name="Li Y."/>
        </authorList>
    </citation>
    <scope>NUCLEOTIDE SEQUENCE [LARGE SCALE GENOMIC DNA]</scope>
    <source>
        <strain evidence="3 5">DSM 23186</strain>
    </source>
</reference>
<dbReference type="Proteomes" id="UP000254236">
    <property type="component" value="Chromosome"/>
</dbReference>
<dbReference type="OrthoDB" id="21421at2"/>
<evidence type="ECO:0000259" key="1">
    <source>
        <dbReference type="Pfam" id="PF17775"/>
    </source>
</evidence>
<dbReference type="Pfam" id="PF17775">
    <property type="entry name" value="YchJ_M-like"/>
    <property type="match status" value="1"/>
</dbReference>
<organism evidence="3 5">
    <name type="scientific">Brachybacterium saurashtrense</name>
    <dbReference type="NCBI Taxonomy" id="556288"/>
    <lineage>
        <taxon>Bacteria</taxon>
        <taxon>Bacillati</taxon>
        <taxon>Actinomycetota</taxon>
        <taxon>Actinomycetes</taxon>
        <taxon>Micrococcales</taxon>
        <taxon>Dermabacteraceae</taxon>
        <taxon>Brachybacterium</taxon>
    </lineage>
</organism>
<evidence type="ECO:0000313" key="4">
    <source>
        <dbReference type="Proteomes" id="UP000254236"/>
    </source>
</evidence>
<dbReference type="Proteomes" id="UP000282185">
    <property type="component" value="Unassembled WGS sequence"/>
</dbReference>
<protein>
    <recommendedName>
        <fullName evidence="1">YchJ-like middle NTF2-like domain-containing protein</fullName>
    </recommendedName>
</protein>
<sequence length="139" mass="15110">MADSPAPLLDDARCLCGSGEVLGACCGPVLRGQRRAPTAVALMRSRYTAFAVRDLKHLLRSWHPSTAPAREELADSLAEQVRWLRLDILATEAGGPFDEAGVVEFSALSKGPGGRSVQRERSRFVREDGTWLYLDGELG</sequence>
<evidence type="ECO:0000313" key="2">
    <source>
        <dbReference type="EMBL" id="AXK45461.1"/>
    </source>
</evidence>
<keyword evidence="4" id="KW-1185">Reference proteome</keyword>
<evidence type="ECO:0000313" key="3">
    <source>
        <dbReference type="EMBL" id="RRR21166.1"/>
    </source>
</evidence>
<proteinExistence type="predicted"/>
<evidence type="ECO:0000313" key="5">
    <source>
        <dbReference type="Proteomes" id="UP000282185"/>
    </source>
</evidence>
<accession>A0A345YNF9</accession>